<evidence type="ECO:0000259" key="10">
    <source>
        <dbReference type="PROSITE" id="PS51007"/>
    </source>
</evidence>
<feature type="signal peptide" evidence="9">
    <location>
        <begin position="1"/>
        <end position="21"/>
    </location>
</feature>
<dbReference type="KEGG" id="tee:Tel_05190"/>
<keyword evidence="2" id="KW-0813">Transport</keyword>
<proteinExistence type="predicted"/>
<evidence type="ECO:0000256" key="3">
    <source>
        <dbReference type="ARBA" id="ARBA00022617"/>
    </source>
</evidence>
<dbReference type="GO" id="GO:0009055">
    <property type="term" value="F:electron transfer activity"/>
    <property type="evidence" value="ECO:0007669"/>
    <property type="project" value="InterPro"/>
</dbReference>
<evidence type="ECO:0000256" key="1">
    <source>
        <dbReference type="ARBA" id="ARBA00021020"/>
    </source>
</evidence>
<dbReference type="InterPro" id="IPR009056">
    <property type="entry name" value="Cyt_c-like_dom"/>
</dbReference>
<dbReference type="EMBL" id="CP013099">
    <property type="protein sequence ID" value="ALP52589.1"/>
    <property type="molecule type" value="Genomic_DNA"/>
</dbReference>
<dbReference type="PROSITE" id="PS51007">
    <property type="entry name" value="CYTC"/>
    <property type="match status" value="1"/>
</dbReference>
<feature type="binding site" description="covalent" evidence="8">
    <location>
        <position position="35"/>
    </location>
    <ligand>
        <name>heme c</name>
        <dbReference type="ChEBI" id="CHEBI:61717"/>
    </ligand>
</feature>
<evidence type="ECO:0000256" key="4">
    <source>
        <dbReference type="ARBA" id="ARBA00022723"/>
    </source>
</evidence>
<evidence type="ECO:0000313" key="12">
    <source>
        <dbReference type="Proteomes" id="UP000055136"/>
    </source>
</evidence>
<evidence type="ECO:0000256" key="7">
    <source>
        <dbReference type="ARBA" id="ARBA00031244"/>
    </source>
</evidence>
<accession>A0A0S2TBW0</accession>
<sequence>MKRIIASAVLASAFVAAPAMADLDLAKKSGCLACHSVDAKVVGPAWKDVAAKVSDRERIINSIKKGGKGKWTEVTGGVPMPPYSPRVSDENIEKLADFILSLK</sequence>
<evidence type="ECO:0000256" key="2">
    <source>
        <dbReference type="ARBA" id="ARBA00022448"/>
    </source>
</evidence>
<protein>
    <recommendedName>
        <fullName evidence="1">Cytochrome c-551</fullName>
    </recommendedName>
    <alternativeName>
        <fullName evidence="7">Cytochrome c551</fullName>
    </alternativeName>
</protein>
<dbReference type="GO" id="GO:0020037">
    <property type="term" value="F:heme binding"/>
    <property type="evidence" value="ECO:0007669"/>
    <property type="project" value="InterPro"/>
</dbReference>
<dbReference type="Pfam" id="PF00034">
    <property type="entry name" value="Cytochrom_C"/>
    <property type="match status" value="1"/>
</dbReference>
<dbReference type="PRINTS" id="PR00606">
    <property type="entry name" value="CYTCHROMECID"/>
</dbReference>
<keyword evidence="4 8" id="KW-0479">Metal-binding</keyword>
<keyword evidence="3 8" id="KW-0349">Heme</keyword>
<reference evidence="11" key="1">
    <citation type="submission" date="2015-10" db="EMBL/GenBank/DDBJ databases">
        <title>Description of Candidatus Tenderia electrophaga gen. nov, sp. nov., an Uncultivated Electroautotroph from a Biocathode Enrichment.</title>
        <authorList>
            <person name="Eddie B.J."/>
            <person name="Malanoski A.P."/>
            <person name="Wang Z."/>
            <person name="Hall R.J."/>
            <person name="Oh S.D."/>
            <person name="Heiner C."/>
            <person name="Lin B."/>
            <person name="Strycharz-Glaven S.M."/>
        </authorList>
    </citation>
    <scope>NUCLEOTIDE SEQUENCE [LARGE SCALE GENOMIC DNA]</scope>
    <source>
        <strain evidence="11">NRL1</strain>
    </source>
</reference>
<feature type="binding site" description="covalent" evidence="8">
    <location>
        <position position="80"/>
    </location>
    <ligand>
        <name>heme c</name>
        <dbReference type="ChEBI" id="CHEBI:61717"/>
    </ligand>
</feature>
<keyword evidence="9" id="KW-0732">Signal</keyword>
<dbReference type="InterPro" id="IPR002324">
    <property type="entry name" value="Cyt_c_ID"/>
</dbReference>
<evidence type="ECO:0000256" key="9">
    <source>
        <dbReference type="SAM" id="SignalP"/>
    </source>
</evidence>
<keyword evidence="12" id="KW-1185">Reference proteome</keyword>
<dbReference type="InterPro" id="IPR036909">
    <property type="entry name" value="Cyt_c-like_dom_sf"/>
</dbReference>
<feature type="chain" id="PRO_5006604834" description="Cytochrome c-551" evidence="9">
    <location>
        <begin position="22"/>
        <end position="103"/>
    </location>
</feature>
<dbReference type="STRING" id="1748243.Tel_05190"/>
<name>A0A0S2TBW0_9GAMM</name>
<evidence type="ECO:0000256" key="6">
    <source>
        <dbReference type="ARBA" id="ARBA00023004"/>
    </source>
</evidence>
<dbReference type="Gene3D" id="1.10.760.10">
    <property type="entry name" value="Cytochrome c-like domain"/>
    <property type="match status" value="1"/>
</dbReference>
<feature type="domain" description="Cytochrome c" evidence="10">
    <location>
        <begin position="5"/>
        <end position="103"/>
    </location>
</feature>
<gene>
    <name evidence="11" type="ORF">Tel_05190</name>
</gene>
<evidence type="ECO:0000313" key="11">
    <source>
        <dbReference type="EMBL" id="ALP52589.1"/>
    </source>
</evidence>
<dbReference type="Proteomes" id="UP000055136">
    <property type="component" value="Chromosome"/>
</dbReference>
<dbReference type="GO" id="GO:0005506">
    <property type="term" value="F:iron ion binding"/>
    <property type="evidence" value="ECO:0007669"/>
    <property type="project" value="InterPro"/>
</dbReference>
<evidence type="ECO:0000256" key="8">
    <source>
        <dbReference type="PIRSR" id="PIRSR602324-1"/>
    </source>
</evidence>
<evidence type="ECO:0000256" key="5">
    <source>
        <dbReference type="ARBA" id="ARBA00022982"/>
    </source>
</evidence>
<keyword evidence="6 8" id="KW-0408">Iron</keyword>
<organism evidence="11 12">
    <name type="scientific">Candidatus Tenderia electrophaga</name>
    <dbReference type="NCBI Taxonomy" id="1748243"/>
    <lineage>
        <taxon>Bacteria</taxon>
        <taxon>Pseudomonadati</taxon>
        <taxon>Pseudomonadota</taxon>
        <taxon>Gammaproteobacteria</taxon>
        <taxon>Candidatus Tenderiales</taxon>
        <taxon>Candidatus Tenderiaceae</taxon>
        <taxon>Candidatus Tenderia</taxon>
    </lineage>
</organism>
<dbReference type="SUPFAM" id="SSF46626">
    <property type="entry name" value="Cytochrome c"/>
    <property type="match status" value="1"/>
</dbReference>
<keyword evidence="5" id="KW-0249">Electron transport</keyword>
<feature type="binding site" description="covalent" evidence="8">
    <location>
        <position position="31"/>
    </location>
    <ligand>
        <name>heme c</name>
        <dbReference type="ChEBI" id="CHEBI:61717"/>
    </ligand>
</feature>
<dbReference type="AlphaFoldDB" id="A0A0S2TBW0"/>
<comment type="PTM">
    <text evidence="8">Binds 1 heme c group covalently per subunit.</text>
</comment>